<dbReference type="SUPFAM" id="SSF53597">
    <property type="entry name" value="Dihydrofolate reductase-like"/>
    <property type="match status" value="1"/>
</dbReference>
<feature type="binding site" evidence="14">
    <location>
        <position position="222"/>
    </location>
    <ligand>
        <name>substrate</name>
    </ligand>
</feature>
<dbReference type="GO" id="GO:0009231">
    <property type="term" value="P:riboflavin biosynthetic process"/>
    <property type="evidence" value="ECO:0007669"/>
    <property type="project" value="UniProtKB-KW"/>
</dbReference>
<dbReference type="GO" id="GO:0008703">
    <property type="term" value="F:5-amino-6-(5-phosphoribosylamino)uracil reductase activity"/>
    <property type="evidence" value="ECO:0007669"/>
    <property type="project" value="UniProtKB-EC"/>
</dbReference>
<evidence type="ECO:0000256" key="11">
    <source>
        <dbReference type="ARBA" id="ARBA00023268"/>
    </source>
</evidence>
<feature type="binding site" evidence="15">
    <location>
        <position position="65"/>
    </location>
    <ligand>
        <name>Zn(2+)</name>
        <dbReference type="ChEBI" id="CHEBI:29105"/>
        <note>catalytic</note>
    </ligand>
</feature>
<dbReference type="InterPro" id="IPR004794">
    <property type="entry name" value="Eubact_RibD"/>
</dbReference>
<comment type="function">
    <text evidence="1 12">Converts 2,5-diamino-6-(ribosylamino)-4(3h)-pyrimidinone 5'-phosphate into 5-amino-6-(ribosylamino)-2,4(1h,3h)-pyrimidinedione 5'-phosphate.</text>
</comment>
<dbReference type="EC" id="1.1.1.193" evidence="12"/>
<dbReference type="Pfam" id="PF00383">
    <property type="entry name" value="dCMP_cyt_deam_1"/>
    <property type="match status" value="1"/>
</dbReference>
<dbReference type="NCBIfam" id="TIGR00326">
    <property type="entry name" value="eubact_ribD"/>
    <property type="match status" value="1"/>
</dbReference>
<dbReference type="GO" id="GO:0008270">
    <property type="term" value="F:zinc ion binding"/>
    <property type="evidence" value="ECO:0007669"/>
    <property type="project" value="InterPro"/>
</dbReference>
<feature type="binding site" evidence="14">
    <location>
        <position position="215"/>
    </location>
    <ligand>
        <name>NADP(+)</name>
        <dbReference type="ChEBI" id="CHEBI:58349"/>
    </ligand>
</feature>
<evidence type="ECO:0000259" key="16">
    <source>
        <dbReference type="PROSITE" id="PS51747"/>
    </source>
</evidence>
<feature type="binding site" evidence="14">
    <location>
        <position position="169"/>
    </location>
    <ligand>
        <name>NADP(+)</name>
        <dbReference type="ChEBI" id="CHEBI:58349"/>
    </ligand>
</feature>
<dbReference type="PANTHER" id="PTHR38011">
    <property type="entry name" value="DIHYDROFOLATE REDUCTASE FAMILY PROTEIN (AFU_ORTHOLOGUE AFUA_8G06820)"/>
    <property type="match status" value="1"/>
</dbReference>
<dbReference type="Proteomes" id="UP001196509">
    <property type="component" value="Unassembled WGS sequence"/>
</dbReference>
<feature type="binding site" evidence="15">
    <location>
        <position position="99"/>
    </location>
    <ligand>
        <name>Zn(2+)</name>
        <dbReference type="ChEBI" id="CHEBI:29105"/>
        <note>catalytic</note>
    </ligand>
</feature>
<feature type="binding site" evidence="14">
    <location>
        <position position="199"/>
    </location>
    <ligand>
        <name>NADP(+)</name>
        <dbReference type="ChEBI" id="CHEBI:58349"/>
    </ligand>
</feature>
<evidence type="ECO:0000256" key="13">
    <source>
        <dbReference type="PIRSR" id="PIRSR006769-1"/>
    </source>
</evidence>
<sequence>MNMPASSSKVSEFDRRMMAAAIRYSFRHLGRTGTNPSVATLIVRDTEAGPVIVGRGVTAIGGRPHAETEALAEAGELAKGATAYVTLEPCAHHGSTPPCANALVAAGIKRVVAATTDPDHRVSGKGYAILREAGVEVLTDVYKADADFAMAGYLMQRNKNRAHVTLKMALSADGKIGRKGAGQVAITGEESRAATHILRAVSDVILIGVETALADDPELTCRLPGLESRSPVRLVLDSRLRLPLSSRLVQSAATTPVIVATTASPDSAQYRALSDAGCQLMASESADGGIALEELLDDLAGRGYFTVMVEGGARVAQSFLKAGLVDRIVLYTGPDAIGLHGVDAPLDADDIPDGFRLADTLFYGRDVCRIYERI</sequence>
<keyword evidence="18" id="KW-1185">Reference proteome</keyword>
<evidence type="ECO:0000256" key="14">
    <source>
        <dbReference type="PIRSR" id="PIRSR006769-2"/>
    </source>
</evidence>
<comment type="cofactor">
    <cofactor evidence="12 15">
        <name>Zn(2+)</name>
        <dbReference type="ChEBI" id="CHEBI:29105"/>
    </cofactor>
    <text evidence="12 15">Binds 1 zinc ion.</text>
</comment>
<dbReference type="Gene3D" id="3.40.430.10">
    <property type="entry name" value="Dihydrofolate Reductase, subunit A"/>
    <property type="match status" value="1"/>
</dbReference>
<keyword evidence="10 12" id="KW-0560">Oxidoreductase</keyword>
<reference evidence="17" key="1">
    <citation type="submission" date="2021-08" db="EMBL/GenBank/DDBJ databases">
        <title>Hoeflea bacterium WL0058 sp. nov., isolated from the sediment.</title>
        <authorList>
            <person name="Wang L."/>
            <person name="Zhang D."/>
        </authorList>
    </citation>
    <scope>NUCLEOTIDE SEQUENCE</scope>
    <source>
        <strain evidence="17">WL0058</strain>
    </source>
</reference>
<dbReference type="InterPro" id="IPR016193">
    <property type="entry name" value="Cytidine_deaminase-like"/>
</dbReference>
<dbReference type="Gene3D" id="3.40.140.10">
    <property type="entry name" value="Cytidine Deaminase, domain 2"/>
    <property type="match status" value="1"/>
</dbReference>
<evidence type="ECO:0000256" key="2">
    <source>
        <dbReference type="ARBA" id="ARBA00004882"/>
    </source>
</evidence>
<keyword evidence="8 12" id="KW-0862">Zinc</keyword>
<evidence type="ECO:0000313" key="18">
    <source>
        <dbReference type="Proteomes" id="UP001196509"/>
    </source>
</evidence>
<evidence type="ECO:0000256" key="4">
    <source>
        <dbReference type="ARBA" id="ARBA00005259"/>
    </source>
</evidence>
<dbReference type="Pfam" id="PF01872">
    <property type="entry name" value="RibD_C"/>
    <property type="match status" value="1"/>
</dbReference>
<dbReference type="PROSITE" id="PS51747">
    <property type="entry name" value="CYT_DCMP_DEAMINASES_2"/>
    <property type="match status" value="1"/>
</dbReference>
<evidence type="ECO:0000256" key="9">
    <source>
        <dbReference type="ARBA" id="ARBA00022857"/>
    </source>
</evidence>
<keyword evidence="11" id="KW-0511">Multifunctional enzyme</keyword>
<comment type="catalytic activity">
    <reaction evidence="12">
        <text>5-amino-6-(5-phospho-D-ribitylamino)uracil + NADP(+) = 5-amino-6-(5-phospho-D-ribosylamino)uracil + NADPH + H(+)</text>
        <dbReference type="Rhea" id="RHEA:17845"/>
        <dbReference type="ChEBI" id="CHEBI:15378"/>
        <dbReference type="ChEBI" id="CHEBI:57783"/>
        <dbReference type="ChEBI" id="CHEBI:58349"/>
        <dbReference type="ChEBI" id="CHEBI:58421"/>
        <dbReference type="ChEBI" id="CHEBI:58453"/>
        <dbReference type="EC" id="1.1.1.193"/>
    </reaction>
</comment>
<dbReference type="InterPro" id="IPR002734">
    <property type="entry name" value="RibDG_C"/>
</dbReference>
<dbReference type="InterPro" id="IPR002125">
    <property type="entry name" value="CMP_dCMP_dom"/>
</dbReference>
<accession>A0AAE3D1J3</accession>
<keyword evidence="12 17" id="KW-0378">Hydrolase</keyword>
<feature type="binding site" evidence="14">
    <location>
        <position position="219"/>
    </location>
    <ligand>
        <name>substrate</name>
    </ligand>
</feature>
<dbReference type="PIRSF" id="PIRSF006769">
    <property type="entry name" value="RibD"/>
    <property type="match status" value="1"/>
</dbReference>
<dbReference type="PANTHER" id="PTHR38011:SF7">
    <property type="entry name" value="2,5-DIAMINO-6-RIBOSYLAMINO-4(3H)-PYRIMIDINONE 5'-PHOSPHATE REDUCTASE"/>
    <property type="match status" value="1"/>
</dbReference>
<feature type="binding site" evidence="14">
    <location>
        <position position="238"/>
    </location>
    <ligand>
        <name>NADP(+)</name>
        <dbReference type="ChEBI" id="CHEBI:58349"/>
    </ligand>
</feature>
<evidence type="ECO:0000256" key="7">
    <source>
        <dbReference type="ARBA" id="ARBA00022723"/>
    </source>
</evidence>
<organism evidence="17 18">
    <name type="scientific">Flavimaribacter sediminis</name>
    <dbReference type="NCBI Taxonomy" id="2865987"/>
    <lineage>
        <taxon>Bacteria</taxon>
        <taxon>Pseudomonadati</taxon>
        <taxon>Pseudomonadota</taxon>
        <taxon>Alphaproteobacteria</taxon>
        <taxon>Hyphomicrobiales</taxon>
        <taxon>Rhizobiaceae</taxon>
        <taxon>Flavimaribacter</taxon>
    </lineage>
</organism>
<dbReference type="PROSITE" id="PS00903">
    <property type="entry name" value="CYT_DCMP_DEAMINASES_1"/>
    <property type="match status" value="1"/>
</dbReference>
<dbReference type="InterPro" id="IPR050765">
    <property type="entry name" value="Riboflavin_Biosynth_HTPR"/>
</dbReference>
<comment type="pathway">
    <text evidence="2 12">Cofactor biosynthesis; riboflavin biosynthesis; 5-amino-6-(D-ribitylamino)uracil from GTP: step 2/4.</text>
</comment>
<gene>
    <name evidence="17" type="primary">ribD</name>
    <name evidence="17" type="ORF">K1W69_21050</name>
</gene>
<comment type="catalytic activity">
    <reaction evidence="12">
        <text>2,5-diamino-6-hydroxy-4-(5-phosphoribosylamino)-pyrimidine + H2O + H(+) = 5-amino-6-(5-phospho-D-ribosylamino)uracil + NH4(+)</text>
        <dbReference type="Rhea" id="RHEA:21868"/>
        <dbReference type="ChEBI" id="CHEBI:15377"/>
        <dbReference type="ChEBI" id="CHEBI:15378"/>
        <dbReference type="ChEBI" id="CHEBI:28938"/>
        <dbReference type="ChEBI" id="CHEBI:58453"/>
        <dbReference type="ChEBI" id="CHEBI:58614"/>
        <dbReference type="EC" id="3.5.4.26"/>
    </reaction>
</comment>
<dbReference type="EMBL" id="JAICBX010000004">
    <property type="protein sequence ID" value="MBW8639695.1"/>
    <property type="molecule type" value="Genomic_DNA"/>
</dbReference>
<evidence type="ECO:0000256" key="15">
    <source>
        <dbReference type="PIRSR" id="PIRSR006769-3"/>
    </source>
</evidence>
<comment type="pathway">
    <text evidence="3 12">Cofactor biosynthesis; riboflavin biosynthesis; 5-amino-6-(D-ribitylamino)uracil from GTP: step 3/4.</text>
</comment>
<feature type="binding site" evidence="15">
    <location>
        <position position="90"/>
    </location>
    <ligand>
        <name>Zn(2+)</name>
        <dbReference type="ChEBI" id="CHEBI:29105"/>
        <note>catalytic</note>
    </ligand>
</feature>
<dbReference type="SUPFAM" id="SSF53927">
    <property type="entry name" value="Cytidine deaminase-like"/>
    <property type="match status" value="1"/>
</dbReference>
<evidence type="ECO:0000256" key="8">
    <source>
        <dbReference type="ARBA" id="ARBA00022833"/>
    </source>
</evidence>
<evidence type="ECO:0000256" key="5">
    <source>
        <dbReference type="ARBA" id="ARBA00007417"/>
    </source>
</evidence>
<keyword evidence="6 12" id="KW-0686">Riboflavin biosynthesis</keyword>
<comment type="caution">
    <text evidence="17">The sequence shown here is derived from an EMBL/GenBank/DDBJ whole genome shotgun (WGS) entry which is preliminary data.</text>
</comment>
<dbReference type="InterPro" id="IPR016192">
    <property type="entry name" value="APOBEC/CMP_deaminase_Zn-bd"/>
</dbReference>
<dbReference type="EC" id="3.5.4.26" evidence="12"/>
<evidence type="ECO:0000256" key="12">
    <source>
        <dbReference type="PIRNR" id="PIRNR006769"/>
    </source>
</evidence>
<evidence type="ECO:0000256" key="1">
    <source>
        <dbReference type="ARBA" id="ARBA00002151"/>
    </source>
</evidence>
<keyword evidence="7 12" id="KW-0479">Metal-binding</keyword>
<evidence type="ECO:0000313" key="17">
    <source>
        <dbReference type="EMBL" id="MBW8639695.1"/>
    </source>
</evidence>
<dbReference type="GO" id="GO:0008835">
    <property type="term" value="F:diaminohydroxyphosphoribosylaminopyrimidine deaminase activity"/>
    <property type="evidence" value="ECO:0007669"/>
    <property type="project" value="UniProtKB-EC"/>
</dbReference>
<evidence type="ECO:0000256" key="10">
    <source>
        <dbReference type="ARBA" id="ARBA00023002"/>
    </source>
</evidence>
<evidence type="ECO:0000256" key="6">
    <source>
        <dbReference type="ARBA" id="ARBA00022619"/>
    </source>
</evidence>
<feature type="domain" description="CMP/dCMP-type deaminase" evidence="16">
    <location>
        <begin position="12"/>
        <end position="137"/>
    </location>
</feature>
<dbReference type="CDD" id="cd01284">
    <property type="entry name" value="Riboflavin_deaminase-reductase"/>
    <property type="match status" value="1"/>
</dbReference>
<feature type="binding site" evidence="14">
    <location>
        <position position="310"/>
    </location>
    <ligand>
        <name>substrate</name>
    </ligand>
</feature>
<feature type="active site" description="Proton donor" evidence="13">
    <location>
        <position position="67"/>
    </location>
</feature>
<protein>
    <recommendedName>
        <fullName evidence="12">Riboflavin biosynthesis protein RibD</fullName>
    </recommendedName>
    <domain>
        <recommendedName>
            <fullName evidence="12">Diaminohydroxyphosphoribosylaminopyrimidine deaminase</fullName>
            <shortName evidence="12">DRAP deaminase</shortName>
            <ecNumber evidence="12">3.5.4.26</ecNumber>
        </recommendedName>
        <alternativeName>
            <fullName evidence="12">Riboflavin-specific deaminase</fullName>
        </alternativeName>
    </domain>
    <domain>
        <recommendedName>
            <fullName evidence="12">5-amino-6-(5-phosphoribosylamino)uracil reductase</fullName>
            <ecNumber evidence="12">1.1.1.193</ecNumber>
        </recommendedName>
        <alternativeName>
            <fullName evidence="12">HTP reductase</fullName>
        </alternativeName>
    </domain>
</protein>
<feature type="binding site" evidence="14">
    <location>
        <begin position="312"/>
        <end position="318"/>
    </location>
    <ligand>
        <name>NADP(+)</name>
        <dbReference type="ChEBI" id="CHEBI:58349"/>
    </ligand>
</feature>
<feature type="binding site" evidence="14">
    <location>
        <position position="211"/>
    </location>
    <ligand>
        <name>NADP(+)</name>
        <dbReference type="ChEBI" id="CHEBI:58349"/>
    </ligand>
</feature>
<comment type="similarity">
    <text evidence="5 12">In the C-terminal section; belongs to the HTP reductase family.</text>
</comment>
<dbReference type="AlphaFoldDB" id="A0AAE3D1J3"/>
<keyword evidence="9 12" id="KW-0521">NADP</keyword>
<proteinExistence type="inferred from homology"/>
<name>A0AAE3D1J3_9HYPH</name>
<dbReference type="InterPro" id="IPR024072">
    <property type="entry name" value="DHFR-like_dom_sf"/>
</dbReference>
<evidence type="ECO:0000256" key="3">
    <source>
        <dbReference type="ARBA" id="ARBA00004910"/>
    </source>
</evidence>
<comment type="similarity">
    <text evidence="4 12">In the N-terminal section; belongs to the cytidine and deoxycytidylate deaminase family.</text>
</comment>